<gene>
    <name evidence="2" type="ORF">J2S37_002244</name>
</gene>
<keyword evidence="1" id="KW-0472">Membrane</keyword>
<proteinExistence type="predicted"/>
<feature type="transmembrane region" description="Helical" evidence="1">
    <location>
        <begin position="52"/>
        <end position="68"/>
    </location>
</feature>
<keyword evidence="1" id="KW-1133">Transmembrane helix</keyword>
<dbReference type="EMBL" id="JAVDYF010000001">
    <property type="protein sequence ID" value="MDR7355706.1"/>
    <property type="molecule type" value="Genomic_DNA"/>
</dbReference>
<keyword evidence="3" id="KW-1185">Reference proteome</keyword>
<accession>A0ABU2BBP6</accession>
<reference evidence="2 3" key="1">
    <citation type="submission" date="2023-07" db="EMBL/GenBank/DDBJ databases">
        <title>Sequencing the genomes of 1000 actinobacteria strains.</title>
        <authorList>
            <person name="Klenk H.-P."/>
        </authorList>
    </citation>
    <scope>NUCLEOTIDE SEQUENCE [LARGE SCALE GENOMIC DNA]</scope>
    <source>
        <strain evidence="2 3">DSM 44508</strain>
    </source>
</reference>
<organism evidence="2 3">
    <name type="scientific">Corynebacterium felinum</name>
    <dbReference type="NCBI Taxonomy" id="131318"/>
    <lineage>
        <taxon>Bacteria</taxon>
        <taxon>Bacillati</taxon>
        <taxon>Actinomycetota</taxon>
        <taxon>Actinomycetes</taxon>
        <taxon>Mycobacteriales</taxon>
        <taxon>Corynebacteriaceae</taxon>
        <taxon>Corynebacterium</taxon>
    </lineage>
</organism>
<evidence type="ECO:0000256" key="1">
    <source>
        <dbReference type="SAM" id="Phobius"/>
    </source>
</evidence>
<name>A0ABU2BBP6_9CORY</name>
<evidence type="ECO:0008006" key="4">
    <source>
        <dbReference type="Google" id="ProtNLM"/>
    </source>
</evidence>
<evidence type="ECO:0000313" key="3">
    <source>
        <dbReference type="Proteomes" id="UP001183619"/>
    </source>
</evidence>
<feature type="transmembrane region" description="Helical" evidence="1">
    <location>
        <begin position="21"/>
        <end position="40"/>
    </location>
</feature>
<dbReference type="Proteomes" id="UP001183619">
    <property type="component" value="Unassembled WGS sequence"/>
</dbReference>
<keyword evidence="1" id="KW-0812">Transmembrane</keyword>
<comment type="caution">
    <text evidence="2">The sequence shown here is derived from an EMBL/GenBank/DDBJ whole genome shotgun (WGS) entry which is preliminary data.</text>
</comment>
<protein>
    <recommendedName>
        <fullName evidence="4">Cardiolipin synthase N-terminal domain-containing protein</fullName>
    </recommendedName>
</protein>
<sequence length="73" mass="8320">MRVSLTELTTLSPKMKKAVCGLILFDVVAKLAAWHFLYHLPADRIRGKKRNWVLATVLTVSGSPWFLIRGIKR</sequence>
<evidence type="ECO:0000313" key="2">
    <source>
        <dbReference type="EMBL" id="MDR7355706.1"/>
    </source>
</evidence>